<keyword evidence="1" id="KW-0472">Membrane</keyword>
<protein>
    <submittedName>
        <fullName evidence="3">Uncharacterized protein</fullName>
    </submittedName>
</protein>
<evidence type="ECO:0000313" key="5">
    <source>
        <dbReference type="Proteomes" id="UP001155380"/>
    </source>
</evidence>
<feature type="transmembrane region" description="Helical" evidence="1">
    <location>
        <begin position="27"/>
        <end position="46"/>
    </location>
</feature>
<evidence type="ECO:0000313" key="2">
    <source>
        <dbReference type="EMBL" id="MCM2403142.1"/>
    </source>
</evidence>
<sequence length="47" mass="4994">MNRQDRKPRAIAIARTRDAEMTRLRNLAILCFGAAAAIAALAIGLAG</sequence>
<evidence type="ECO:0000256" key="1">
    <source>
        <dbReference type="SAM" id="Phobius"/>
    </source>
</evidence>
<evidence type="ECO:0000313" key="3">
    <source>
        <dbReference type="EMBL" id="MCO5955165.1"/>
    </source>
</evidence>
<evidence type="ECO:0000313" key="4">
    <source>
        <dbReference type="Proteomes" id="UP001155079"/>
    </source>
</evidence>
<dbReference type="AlphaFoldDB" id="A0AAJ1BRU1"/>
<keyword evidence="1" id="KW-0812">Transmembrane</keyword>
<proteinExistence type="predicted"/>
<comment type="caution">
    <text evidence="3">The sequence shown here is derived from an EMBL/GenBank/DDBJ whole genome shotgun (WGS) entry which is preliminary data.</text>
</comment>
<dbReference type="Proteomes" id="UP001155079">
    <property type="component" value="Unassembled WGS sequence"/>
</dbReference>
<accession>A0AAJ1BRU1</accession>
<reference evidence="3 4" key="1">
    <citation type="submission" date="2022-06" db="EMBL/GenBank/DDBJ databases">
        <authorList>
            <person name="Sun Q."/>
        </authorList>
    </citation>
    <scope>NUCLEOTIDE SEQUENCE</scope>
    <source>
        <strain evidence="3">S101</strain>
        <strain evidence="2 4">S153</strain>
    </source>
</reference>
<organism evidence="3 5">
    <name type="scientific">Ciceribacter sichuanensis</name>
    <dbReference type="NCBI Taxonomy" id="2949647"/>
    <lineage>
        <taxon>Bacteria</taxon>
        <taxon>Pseudomonadati</taxon>
        <taxon>Pseudomonadota</taxon>
        <taxon>Alphaproteobacteria</taxon>
        <taxon>Hyphomicrobiales</taxon>
        <taxon>Rhizobiaceae</taxon>
        <taxon>Ciceribacter</taxon>
    </lineage>
</organism>
<keyword evidence="4" id="KW-1185">Reference proteome</keyword>
<dbReference type="EMBL" id="JAMXLX010000001">
    <property type="protein sequence ID" value="MCO5955165.1"/>
    <property type="molecule type" value="Genomic_DNA"/>
</dbReference>
<keyword evidence="1" id="KW-1133">Transmembrane helix</keyword>
<name>A0AAJ1BRU1_9HYPH</name>
<dbReference type="RefSeq" id="WP_250911950.1">
    <property type="nucleotide sequence ID" value="NZ_JAMQAY010000007.1"/>
</dbReference>
<gene>
    <name evidence="2" type="ORF">NBH20_18395</name>
    <name evidence="3" type="ORF">NBH21_00150</name>
</gene>
<dbReference type="Proteomes" id="UP001155380">
    <property type="component" value="Unassembled WGS sequence"/>
</dbReference>
<dbReference type="EMBL" id="JAMQAY010000007">
    <property type="protein sequence ID" value="MCM2403142.1"/>
    <property type="molecule type" value="Genomic_DNA"/>
</dbReference>